<feature type="signal peptide" evidence="2">
    <location>
        <begin position="1"/>
        <end position="29"/>
    </location>
</feature>
<dbReference type="EMBL" id="JADIMP010000079">
    <property type="protein sequence ID" value="MBO8441722.1"/>
    <property type="molecule type" value="Genomic_DNA"/>
</dbReference>
<organism evidence="3 4">
    <name type="scientific">Candidatus Gallilactobacillus intestinavium</name>
    <dbReference type="NCBI Taxonomy" id="2840838"/>
    <lineage>
        <taxon>Bacteria</taxon>
        <taxon>Bacillati</taxon>
        <taxon>Bacillota</taxon>
        <taxon>Bacilli</taxon>
        <taxon>Lactobacillales</taxon>
        <taxon>Lactobacillaceae</taxon>
        <taxon>Lactobacillaceae incertae sedis</taxon>
        <taxon>Candidatus Gallilactobacillus</taxon>
    </lineage>
</organism>
<evidence type="ECO:0008006" key="5">
    <source>
        <dbReference type="Google" id="ProtNLM"/>
    </source>
</evidence>
<dbReference type="Proteomes" id="UP000823614">
    <property type="component" value="Unassembled WGS sequence"/>
</dbReference>
<reference evidence="3" key="2">
    <citation type="journal article" date="2021" name="PeerJ">
        <title>Extensive microbial diversity within the chicken gut microbiome revealed by metagenomics and culture.</title>
        <authorList>
            <person name="Gilroy R."/>
            <person name="Ravi A."/>
            <person name="Getino M."/>
            <person name="Pursley I."/>
            <person name="Horton D.L."/>
            <person name="Alikhan N.F."/>
            <person name="Baker D."/>
            <person name="Gharbi K."/>
            <person name="Hall N."/>
            <person name="Watson M."/>
            <person name="Adriaenssens E.M."/>
            <person name="Foster-Nyarko E."/>
            <person name="Jarju S."/>
            <person name="Secka A."/>
            <person name="Antonio M."/>
            <person name="Oren A."/>
            <person name="Chaudhuri R.R."/>
            <person name="La Ragione R."/>
            <person name="Hildebrand F."/>
            <person name="Pallen M.J."/>
        </authorList>
    </citation>
    <scope>NUCLEOTIDE SEQUENCE</scope>
    <source>
        <strain evidence="3">C6-149</strain>
    </source>
</reference>
<feature type="non-terminal residue" evidence="3">
    <location>
        <position position="256"/>
    </location>
</feature>
<dbReference type="AlphaFoldDB" id="A0A9D9H9W0"/>
<feature type="region of interest" description="Disordered" evidence="1">
    <location>
        <begin position="31"/>
        <end position="63"/>
    </location>
</feature>
<sequence length="256" mass="27302">MKKKVLSYVALSSALLTAAPLLGNVTANAATTNNTTSSSAKVSSSSSSAKESSKVSATSSSKAADKKAARSAVRANNFAEVATNNNQEKQDLSVTPADVKGLVDEYNTVNEFNDWTGWTNSEKSDLISAIEHNTTVVPNVYGNGFEIKSGLHSSYLFYNGHLFTGYDAQDGVFWYQGIPYTLAALEKAGIKVPQNVVNAMKQAAAKNKANNGTVRLANGQTIRTYGYNHYVANVNARTLPKTGESNSIVSLLKALF</sequence>
<keyword evidence="2" id="KW-0732">Signal</keyword>
<evidence type="ECO:0000313" key="3">
    <source>
        <dbReference type="EMBL" id="MBO8441722.1"/>
    </source>
</evidence>
<evidence type="ECO:0000313" key="4">
    <source>
        <dbReference type="Proteomes" id="UP000823614"/>
    </source>
</evidence>
<reference evidence="3" key="1">
    <citation type="submission" date="2020-10" db="EMBL/GenBank/DDBJ databases">
        <authorList>
            <person name="Gilroy R."/>
        </authorList>
    </citation>
    <scope>NUCLEOTIDE SEQUENCE</scope>
    <source>
        <strain evidence="3">C6-149</strain>
    </source>
</reference>
<accession>A0A9D9H9W0</accession>
<evidence type="ECO:0000256" key="2">
    <source>
        <dbReference type="SAM" id="SignalP"/>
    </source>
</evidence>
<feature type="compositionally biased region" description="Low complexity" evidence="1">
    <location>
        <begin position="31"/>
        <end position="62"/>
    </location>
</feature>
<feature type="chain" id="PRO_5039577810" description="Surface layer protein A domain-containing protein" evidence="2">
    <location>
        <begin position="30"/>
        <end position="256"/>
    </location>
</feature>
<gene>
    <name evidence="3" type="ORF">IAA89_04765</name>
</gene>
<name>A0A9D9H9W0_9LACO</name>
<protein>
    <recommendedName>
        <fullName evidence="5">Surface layer protein A domain-containing protein</fullName>
    </recommendedName>
</protein>
<comment type="caution">
    <text evidence="3">The sequence shown here is derived from an EMBL/GenBank/DDBJ whole genome shotgun (WGS) entry which is preliminary data.</text>
</comment>
<proteinExistence type="predicted"/>
<evidence type="ECO:0000256" key="1">
    <source>
        <dbReference type="SAM" id="MobiDB-lite"/>
    </source>
</evidence>